<dbReference type="Pfam" id="PF01339">
    <property type="entry name" value="CheB_methylest"/>
    <property type="match status" value="1"/>
</dbReference>
<dbReference type="PANTHER" id="PTHR42872">
    <property type="entry name" value="PROTEIN-GLUTAMATE METHYLESTERASE/PROTEIN-GLUTAMINE GLUTAMINASE"/>
    <property type="match status" value="1"/>
</dbReference>
<feature type="active site" evidence="4">
    <location>
        <position position="130"/>
    </location>
</feature>
<keyword evidence="7" id="KW-1185">Reference proteome</keyword>
<sequence>MGARAPEPPLRLALLGSRPADRARLRAQVAAAGPVEFVCDCRISALPPSLPRGCDALLVDLTGADDAELDALDRVVGQRPEPMLFVDSQAGDAGWRVHAKLQDLLAVSWRQEGAAPEPDAQVSVWVIGASFGGPQMLKRLLGALPQAPAAAVVIAQHIGAGFADALAAELQRVCPLPVCCAAPGLHLEPGQAYVMPVEHRLILDLQGRFAVGEPYPAERVERPCIDEVMTLFAGHYAARCGGIVLSGMGDDGARGADAIHRAGGPVWVQAPESCAVDSMPLAVRQRVPAAGEAAPEALAALLGSAGGAHENHCCRA</sequence>
<gene>
    <name evidence="6" type="ORF">DEM34_14125</name>
</gene>
<keyword evidence="4" id="KW-0145">Chemotaxis</keyword>
<dbReference type="EMBL" id="QFFI01000024">
    <property type="protein sequence ID" value="PWG61993.1"/>
    <property type="molecule type" value="Genomic_DNA"/>
</dbReference>
<dbReference type="Proteomes" id="UP000245474">
    <property type="component" value="Unassembled WGS sequence"/>
</dbReference>
<dbReference type="GO" id="GO:0000156">
    <property type="term" value="F:phosphorelay response regulator activity"/>
    <property type="evidence" value="ECO:0007669"/>
    <property type="project" value="InterPro"/>
</dbReference>
<dbReference type="PANTHER" id="PTHR42872:SF6">
    <property type="entry name" value="PROTEIN-GLUTAMATE METHYLESTERASE_PROTEIN-GLUTAMINE GLUTAMINASE"/>
    <property type="match status" value="1"/>
</dbReference>
<dbReference type="AlphaFoldDB" id="A0A2U2MYX1"/>
<organism evidence="6 7">
    <name type="scientific">Sediminicurvatus halobius</name>
    <dbReference type="NCBI Taxonomy" id="2182432"/>
    <lineage>
        <taxon>Bacteria</taxon>
        <taxon>Pseudomonadati</taxon>
        <taxon>Pseudomonadota</taxon>
        <taxon>Gammaproteobacteria</taxon>
        <taxon>Chromatiales</taxon>
        <taxon>Ectothiorhodospiraceae</taxon>
        <taxon>Sediminicurvatus</taxon>
    </lineage>
</organism>
<evidence type="ECO:0000313" key="6">
    <source>
        <dbReference type="EMBL" id="PWG61993.1"/>
    </source>
</evidence>
<accession>A0A2U2MYX1</accession>
<dbReference type="InterPro" id="IPR000673">
    <property type="entry name" value="Sig_transdc_resp-reg_Me-estase"/>
</dbReference>
<evidence type="ECO:0000256" key="3">
    <source>
        <dbReference type="ARBA" id="ARBA00048267"/>
    </source>
</evidence>
<name>A0A2U2MYX1_9GAMM</name>
<comment type="caution">
    <text evidence="6">The sequence shown here is derived from an EMBL/GenBank/DDBJ whole genome shotgun (WGS) entry which is preliminary data.</text>
</comment>
<dbReference type="GO" id="GO:0005737">
    <property type="term" value="C:cytoplasm"/>
    <property type="evidence" value="ECO:0007669"/>
    <property type="project" value="InterPro"/>
</dbReference>
<dbReference type="InterPro" id="IPR035909">
    <property type="entry name" value="CheB_C"/>
</dbReference>
<evidence type="ECO:0000259" key="5">
    <source>
        <dbReference type="PROSITE" id="PS50122"/>
    </source>
</evidence>
<dbReference type="EC" id="3.1.1.61" evidence="2"/>
<dbReference type="Gene3D" id="3.40.50.180">
    <property type="entry name" value="Methylesterase CheB, C-terminal domain"/>
    <property type="match status" value="1"/>
</dbReference>
<comment type="catalytic activity">
    <reaction evidence="3">
        <text>[protein]-L-glutamate 5-O-methyl ester + H2O = L-glutamyl-[protein] + methanol + H(+)</text>
        <dbReference type="Rhea" id="RHEA:23236"/>
        <dbReference type="Rhea" id="RHEA-COMP:10208"/>
        <dbReference type="Rhea" id="RHEA-COMP:10311"/>
        <dbReference type="ChEBI" id="CHEBI:15377"/>
        <dbReference type="ChEBI" id="CHEBI:15378"/>
        <dbReference type="ChEBI" id="CHEBI:17790"/>
        <dbReference type="ChEBI" id="CHEBI:29973"/>
        <dbReference type="ChEBI" id="CHEBI:82795"/>
        <dbReference type="EC" id="3.1.1.61"/>
    </reaction>
</comment>
<evidence type="ECO:0000256" key="4">
    <source>
        <dbReference type="PROSITE-ProRule" id="PRU00050"/>
    </source>
</evidence>
<evidence type="ECO:0000256" key="1">
    <source>
        <dbReference type="ARBA" id="ARBA00022801"/>
    </source>
</evidence>
<dbReference type="PROSITE" id="PS50122">
    <property type="entry name" value="CHEB"/>
    <property type="match status" value="1"/>
</dbReference>
<dbReference type="GO" id="GO:0008984">
    <property type="term" value="F:protein-glutamate methylesterase activity"/>
    <property type="evidence" value="ECO:0007669"/>
    <property type="project" value="UniProtKB-EC"/>
</dbReference>
<proteinExistence type="predicted"/>
<dbReference type="OrthoDB" id="9793421at2"/>
<feature type="domain" description="CheB-type methylesterase" evidence="5">
    <location>
        <begin position="118"/>
        <end position="280"/>
    </location>
</feature>
<evidence type="ECO:0000313" key="7">
    <source>
        <dbReference type="Proteomes" id="UP000245474"/>
    </source>
</evidence>
<feature type="active site" evidence="4">
    <location>
        <position position="157"/>
    </location>
</feature>
<dbReference type="RefSeq" id="WP_109679471.1">
    <property type="nucleotide sequence ID" value="NZ_CP086615.1"/>
</dbReference>
<reference evidence="6 7" key="1">
    <citation type="submission" date="2018-05" db="EMBL/GenBank/DDBJ databases">
        <title>Spiribacter halobius sp. nov., a moderately halophilic bacterium isolated from marine solar saltern.</title>
        <authorList>
            <person name="Zheng W.-S."/>
            <person name="Lu D.-C."/>
            <person name="Du Z.-J."/>
        </authorList>
    </citation>
    <scope>NUCLEOTIDE SEQUENCE [LARGE SCALE GENOMIC DNA]</scope>
    <source>
        <strain evidence="6 7">E85</strain>
    </source>
</reference>
<dbReference type="CDD" id="cd16432">
    <property type="entry name" value="CheB_Rec"/>
    <property type="match status" value="1"/>
</dbReference>
<keyword evidence="1 4" id="KW-0378">Hydrolase</keyword>
<protein>
    <recommendedName>
        <fullName evidence="2">protein-glutamate methylesterase</fullName>
        <ecNumber evidence="2">3.1.1.61</ecNumber>
    </recommendedName>
</protein>
<feature type="active site" evidence="4">
    <location>
        <position position="251"/>
    </location>
</feature>
<dbReference type="SUPFAM" id="SSF52738">
    <property type="entry name" value="Methylesterase CheB, C-terminal domain"/>
    <property type="match status" value="1"/>
</dbReference>
<evidence type="ECO:0000256" key="2">
    <source>
        <dbReference type="ARBA" id="ARBA00039140"/>
    </source>
</evidence>
<dbReference type="GO" id="GO:0006935">
    <property type="term" value="P:chemotaxis"/>
    <property type="evidence" value="ECO:0007669"/>
    <property type="project" value="UniProtKB-UniRule"/>
</dbReference>